<dbReference type="RefSeq" id="WP_249847684.1">
    <property type="nucleotide sequence ID" value="NZ_JAMGBD010000001.1"/>
</dbReference>
<dbReference type="SUPFAM" id="SSF54909">
    <property type="entry name" value="Dimeric alpha+beta barrel"/>
    <property type="match status" value="2"/>
</dbReference>
<dbReference type="Pfam" id="PF07237">
    <property type="entry name" value="DUF1428"/>
    <property type="match status" value="2"/>
</dbReference>
<evidence type="ECO:0000313" key="1">
    <source>
        <dbReference type="EMBL" id="MCL6683634.1"/>
    </source>
</evidence>
<name>A0ABT0RLW3_9SPHN</name>
<protein>
    <submittedName>
        <fullName evidence="1">DUF1428 domain-containing protein</fullName>
    </submittedName>
</protein>
<organism evidence="1 2">
    <name type="scientific">Sphingomonas alba</name>
    <dbReference type="NCBI Taxonomy" id="2908208"/>
    <lineage>
        <taxon>Bacteria</taxon>
        <taxon>Pseudomonadati</taxon>
        <taxon>Pseudomonadota</taxon>
        <taxon>Alphaproteobacteria</taxon>
        <taxon>Sphingomonadales</taxon>
        <taxon>Sphingomonadaceae</taxon>
        <taxon>Sphingomonas</taxon>
    </lineage>
</organism>
<proteinExistence type="predicted"/>
<gene>
    <name evidence="1" type="ORF">LZ536_06945</name>
</gene>
<dbReference type="Proteomes" id="UP001165363">
    <property type="component" value="Unassembled WGS sequence"/>
</dbReference>
<accession>A0ABT0RLW3</accession>
<dbReference type="EMBL" id="JAMGBD010000001">
    <property type="protein sequence ID" value="MCL6683634.1"/>
    <property type="molecule type" value="Genomic_DNA"/>
</dbReference>
<dbReference type="Gene3D" id="3.30.70.100">
    <property type="match status" value="2"/>
</dbReference>
<dbReference type="InterPro" id="IPR011008">
    <property type="entry name" value="Dimeric_a/b-barrel"/>
</dbReference>
<reference evidence="1" key="1">
    <citation type="submission" date="2022-05" db="EMBL/GenBank/DDBJ databases">
        <authorList>
            <person name="Jo J.-H."/>
            <person name="Im W.-T."/>
        </authorList>
    </citation>
    <scope>NUCLEOTIDE SEQUENCE</scope>
    <source>
        <strain evidence="1">SE158</strain>
    </source>
</reference>
<evidence type="ECO:0000313" key="2">
    <source>
        <dbReference type="Proteomes" id="UP001165363"/>
    </source>
</evidence>
<keyword evidence="2" id="KW-1185">Reference proteome</keyword>
<comment type="caution">
    <text evidence="1">The sequence shown here is derived from an EMBL/GenBank/DDBJ whole genome shotgun (WGS) entry which is preliminary data.</text>
</comment>
<sequence length="254" mass="28533">MTYFEGFIVPVPEANRDKYRQTANDFASLVQGLGVQRQVEAWDNDVPEGKVTDFRKAVDAQPDEKVVFSWFEYPDRATRDSTNEKFRSDPRMEELGANMPFDGKRMVMGGFDAIVDEGQGGGGNYTDGYVVPVIKGKEEDYRQLAQKMAGKFREHGALRVVEALADDVDHGKHTDFYRAVKAEDNETIAFAFVEWPDKQSRDEAWAKIMADESLKPTGELPFNGQRMFWGGFDKIVDTAGQEQPAPKAESPVTA</sequence>
<dbReference type="InterPro" id="IPR009874">
    <property type="entry name" value="DUF1428"/>
</dbReference>